<evidence type="ECO:0000313" key="3">
    <source>
        <dbReference type="EMBL" id="KIW87201.1"/>
    </source>
</evidence>
<feature type="region of interest" description="Disordered" evidence="2">
    <location>
        <begin position="1"/>
        <end position="37"/>
    </location>
</feature>
<reference evidence="3" key="1">
    <citation type="submission" date="2015-01" db="EMBL/GenBank/DDBJ databases">
        <title>The Genome Sequence of Cladophialophora bantiana CBS 173.52.</title>
        <authorList>
            <consortium name="The Broad Institute Genomics Platform"/>
            <person name="Cuomo C."/>
            <person name="de Hoog S."/>
            <person name="Gorbushina A."/>
            <person name="Stielow B."/>
            <person name="Teixiera M."/>
            <person name="Abouelleil A."/>
            <person name="Chapman S.B."/>
            <person name="Priest M."/>
            <person name="Young S.K."/>
            <person name="Wortman J."/>
            <person name="Nusbaum C."/>
            <person name="Birren B."/>
        </authorList>
    </citation>
    <scope>NUCLEOTIDE SEQUENCE [LARGE SCALE GENOMIC DNA]</scope>
    <source>
        <strain evidence="3">CBS 173.52</strain>
    </source>
</reference>
<sequence length="363" mass="39992">MDETERVATRKSLRNSNKTLKASQFDRERAENAWDSGDDVIEVEPALPRTPRPNRVRGKSNCTTTTATATAALDNTSSEAYINGQGWISTTNLSRAEDLRSNNGATNQIIAELRTNNHQLKTNNEQLQKEMAELRAFTKDLMGELTSIKTQLGEMTRELATVTRTASSLQQLVTIAQNSTRSSASGSDNSSIRTYASVLANSVSPSSSASKHRTSSDLNQPRSPAHRVTVDTRRVRDKNKMADATEMERNIRQKIQVIPEIADIAVTGIQIRGARTRGEDWYPVKIDDVVRSAVVQEDGRTVRDDFAEAFCVANELTGVKKAFWLSKGDRIAGSMVVYLASPTEAQMILDQRTVKIGGQIAFA</sequence>
<accession>A0A0D2EAN6</accession>
<name>A0A0D2EAN6_CLAB1</name>
<evidence type="ECO:0000313" key="4">
    <source>
        <dbReference type="Proteomes" id="UP000053789"/>
    </source>
</evidence>
<protein>
    <submittedName>
        <fullName evidence="3">Uncharacterized protein</fullName>
    </submittedName>
</protein>
<evidence type="ECO:0000256" key="2">
    <source>
        <dbReference type="SAM" id="MobiDB-lite"/>
    </source>
</evidence>
<gene>
    <name evidence="3" type="ORF">Z519_12103</name>
</gene>
<keyword evidence="1" id="KW-0175">Coiled coil</keyword>
<dbReference type="EMBL" id="KN847005">
    <property type="protein sequence ID" value="KIW87201.1"/>
    <property type="molecule type" value="Genomic_DNA"/>
</dbReference>
<dbReference type="HOGENOM" id="CLU_762907_0_0_1"/>
<feature type="region of interest" description="Disordered" evidence="2">
    <location>
        <begin position="202"/>
        <end position="233"/>
    </location>
</feature>
<evidence type="ECO:0000256" key="1">
    <source>
        <dbReference type="SAM" id="Coils"/>
    </source>
</evidence>
<feature type="coiled-coil region" evidence="1">
    <location>
        <begin position="110"/>
        <end position="144"/>
    </location>
</feature>
<dbReference type="VEuPathDB" id="FungiDB:Z519_12103"/>
<dbReference type="AlphaFoldDB" id="A0A0D2EAN6"/>
<organism evidence="3 4">
    <name type="scientific">Cladophialophora bantiana (strain ATCC 10958 / CBS 173.52 / CDC B-1940 / NIH 8579)</name>
    <name type="common">Xylohypha bantiana</name>
    <dbReference type="NCBI Taxonomy" id="1442370"/>
    <lineage>
        <taxon>Eukaryota</taxon>
        <taxon>Fungi</taxon>
        <taxon>Dikarya</taxon>
        <taxon>Ascomycota</taxon>
        <taxon>Pezizomycotina</taxon>
        <taxon>Eurotiomycetes</taxon>
        <taxon>Chaetothyriomycetidae</taxon>
        <taxon>Chaetothyriales</taxon>
        <taxon>Herpotrichiellaceae</taxon>
        <taxon>Cladophialophora</taxon>
    </lineage>
</organism>
<proteinExistence type="predicted"/>
<dbReference type="GeneID" id="27705031"/>
<dbReference type="Proteomes" id="UP000053789">
    <property type="component" value="Unassembled WGS sequence"/>
</dbReference>
<keyword evidence="4" id="KW-1185">Reference proteome</keyword>
<dbReference type="OrthoDB" id="4510602at2759"/>
<dbReference type="RefSeq" id="XP_016613870.1">
    <property type="nucleotide sequence ID" value="XM_016769811.1"/>
</dbReference>